<keyword evidence="2" id="KW-1185">Reference proteome</keyword>
<reference evidence="1" key="1">
    <citation type="submission" date="2020-07" db="EMBL/GenBank/DDBJ databases">
        <title>Multicomponent nature underlies the extraordinary mechanical properties of spider dragline silk.</title>
        <authorList>
            <person name="Kono N."/>
            <person name="Nakamura H."/>
            <person name="Mori M."/>
            <person name="Yoshida Y."/>
            <person name="Ohtoshi R."/>
            <person name="Malay A.D."/>
            <person name="Moran D.A.P."/>
            <person name="Tomita M."/>
            <person name="Numata K."/>
            <person name="Arakawa K."/>
        </authorList>
    </citation>
    <scope>NUCLEOTIDE SEQUENCE</scope>
</reference>
<evidence type="ECO:0000313" key="2">
    <source>
        <dbReference type="Proteomes" id="UP000887116"/>
    </source>
</evidence>
<protein>
    <submittedName>
        <fullName evidence="1">Uncharacterized protein</fullName>
    </submittedName>
</protein>
<sequence length="76" mass="8705">MSSETKADHTHQIYVRMWIVDKRRSEKCTSCCSISLHKRRSYKIMPTQSGVNIEAILSPTCKISAAPAANVCWHRR</sequence>
<dbReference type="EMBL" id="BMAO01009109">
    <property type="protein sequence ID" value="GFR28738.1"/>
    <property type="molecule type" value="Genomic_DNA"/>
</dbReference>
<evidence type="ECO:0000313" key="1">
    <source>
        <dbReference type="EMBL" id="GFR28738.1"/>
    </source>
</evidence>
<comment type="caution">
    <text evidence="1">The sequence shown here is derived from an EMBL/GenBank/DDBJ whole genome shotgun (WGS) entry which is preliminary data.</text>
</comment>
<organism evidence="1 2">
    <name type="scientific">Trichonephila clavata</name>
    <name type="common">Joro spider</name>
    <name type="synonym">Nephila clavata</name>
    <dbReference type="NCBI Taxonomy" id="2740835"/>
    <lineage>
        <taxon>Eukaryota</taxon>
        <taxon>Metazoa</taxon>
        <taxon>Ecdysozoa</taxon>
        <taxon>Arthropoda</taxon>
        <taxon>Chelicerata</taxon>
        <taxon>Arachnida</taxon>
        <taxon>Araneae</taxon>
        <taxon>Araneomorphae</taxon>
        <taxon>Entelegynae</taxon>
        <taxon>Araneoidea</taxon>
        <taxon>Nephilidae</taxon>
        <taxon>Trichonephila</taxon>
    </lineage>
</organism>
<proteinExistence type="predicted"/>
<gene>
    <name evidence="1" type="ORF">TNCT_165521</name>
</gene>
<dbReference type="AlphaFoldDB" id="A0A8X6HRT1"/>
<name>A0A8X6HRT1_TRICU</name>
<accession>A0A8X6HRT1</accession>
<dbReference type="Proteomes" id="UP000887116">
    <property type="component" value="Unassembled WGS sequence"/>
</dbReference>